<keyword evidence="1" id="KW-0472">Membrane</keyword>
<feature type="transmembrane region" description="Helical" evidence="1">
    <location>
        <begin position="74"/>
        <end position="93"/>
    </location>
</feature>
<feature type="transmembrane region" description="Helical" evidence="1">
    <location>
        <begin position="43"/>
        <end position="62"/>
    </location>
</feature>
<keyword evidence="1" id="KW-1133">Transmembrane helix</keyword>
<accession>A0ABS8N6N5</accession>
<proteinExistence type="predicted"/>
<dbReference type="RefSeq" id="WP_150358996.1">
    <property type="nucleotide sequence ID" value="NZ_JAJJPB010000014.1"/>
</dbReference>
<evidence type="ECO:0000313" key="3">
    <source>
        <dbReference type="Proteomes" id="UP001165422"/>
    </source>
</evidence>
<dbReference type="Proteomes" id="UP001165422">
    <property type="component" value="Unassembled WGS sequence"/>
</dbReference>
<evidence type="ECO:0000313" key="2">
    <source>
        <dbReference type="EMBL" id="MCC9295457.1"/>
    </source>
</evidence>
<dbReference type="Pfam" id="PF04020">
    <property type="entry name" value="Phage_holin_4_2"/>
    <property type="match status" value="1"/>
</dbReference>
<feature type="transmembrane region" description="Helical" evidence="1">
    <location>
        <begin position="20"/>
        <end position="37"/>
    </location>
</feature>
<protein>
    <submittedName>
        <fullName evidence="2">Phage holin family protein</fullName>
    </submittedName>
</protein>
<organism evidence="2 3">
    <name type="scientific">Clostridium aromativorans</name>
    <dbReference type="NCBI Taxonomy" id="2836848"/>
    <lineage>
        <taxon>Bacteria</taxon>
        <taxon>Bacillati</taxon>
        <taxon>Bacillota</taxon>
        <taxon>Clostridia</taxon>
        <taxon>Eubacteriales</taxon>
        <taxon>Clostridiaceae</taxon>
        <taxon>Clostridium</taxon>
    </lineage>
</organism>
<keyword evidence="3" id="KW-1185">Reference proteome</keyword>
<comment type="caution">
    <text evidence="2">The sequence shown here is derived from an EMBL/GenBank/DDBJ whole genome shotgun (WGS) entry which is preliminary data.</text>
</comment>
<dbReference type="PANTHER" id="PTHR37309">
    <property type="entry name" value="SLR0284 PROTEIN"/>
    <property type="match status" value="1"/>
</dbReference>
<keyword evidence="1" id="KW-0812">Transmembrane</keyword>
<gene>
    <name evidence="2" type="ORF">LN736_11370</name>
</gene>
<feature type="transmembrane region" description="Helical" evidence="1">
    <location>
        <begin position="99"/>
        <end position="118"/>
    </location>
</feature>
<evidence type="ECO:0000256" key="1">
    <source>
        <dbReference type="SAM" id="Phobius"/>
    </source>
</evidence>
<name>A0ABS8N6N5_9CLOT</name>
<dbReference type="PANTHER" id="PTHR37309:SF1">
    <property type="entry name" value="SLR0284 PROTEIN"/>
    <property type="match status" value="1"/>
</dbReference>
<dbReference type="InterPro" id="IPR007165">
    <property type="entry name" value="Phage_holin_4_2"/>
</dbReference>
<dbReference type="EMBL" id="JAJJPB010000014">
    <property type="protein sequence ID" value="MCC9295457.1"/>
    <property type="molecule type" value="Genomic_DNA"/>
</dbReference>
<sequence>MADDTKREPENSKSTVGSYILRFILTLIVLAITSFLTPGFRIVGLWSYLGAAVVISIIDYLVERFMRVDASPFGKGLKGFVIAAIILYITQFLVPNMRVSILGAILAAVVIGILDAVIPGRVM</sequence>
<reference evidence="2" key="1">
    <citation type="submission" date="2021-11" db="EMBL/GenBank/DDBJ databases">
        <authorList>
            <person name="Qingchun L."/>
            <person name="Dong Z."/>
            <person name="Zongwei Q."/>
            <person name="Jia Z."/>
            <person name="Duotao L."/>
        </authorList>
    </citation>
    <scope>NUCLEOTIDE SEQUENCE</scope>
    <source>
        <strain evidence="2">WLY-B-L2</strain>
    </source>
</reference>